<dbReference type="Proteomes" id="UP000548978">
    <property type="component" value="Unassembled WGS sequence"/>
</dbReference>
<feature type="chain" id="PRO_5030601154" description="YbjN domain-containing protein" evidence="1">
    <location>
        <begin position="23"/>
        <end position="169"/>
    </location>
</feature>
<comment type="caution">
    <text evidence="2">The sequence shown here is derived from an EMBL/GenBank/DDBJ whole genome shotgun (WGS) entry which is preliminary data.</text>
</comment>
<dbReference type="EMBL" id="JACIJB010000001">
    <property type="protein sequence ID" value="MBB5660031.1"/>
    <property type="molecule type" value="Genomic_DNA"/>
</dbReference>
<dbReference type="Pfam" id="PF10722">
    <property type="entry name" value="YbjN"/>
    <property type="match status" value="1"/>
</dbReference>
<organism evidence="2 3">
    <name type="scientific">Brevundimonas halotolerans</name>
    <dbReference type="NCBI Taxonomy" id="69670"/>
    <lineage>
        <taxon>Bacteria</taxon>
        <taxon>Pseudomonadati</taxon>
        <taxon>Pseudomonadota</taxon>
        <taxon>Alphaproteobacteria</taxon>
        <taxon>Caulobacterales</taxon>
        <taxon>Caulobacteraceae</taxon>
        <taxon>Brevundimonas</taxon>
    </lineage>
</organism>
<dbReference type="AlphaFoldDB" id="A0A7W9A274"/>
<evidence type="ECO:0000256" key="1">
    <source>
        <dbReference type="SAM" id="SignalP"/>
    </source>
</evidence>
<reference evidence="2 3" key="1">
    <citation type="submission" date="2020-08" db="EMBL/GenBank/DDBJ databases">
        <title>Genomic Encyclopedia of Type Strains, Phase IV (KMG-IV): sequencing the most valuable type-strain genomes for metagenomic binning, comparative biology and taxonomic classification.</title>
        <authorList>
            <person name="Goeker M."/>
        </authorList>
    </citation>
    <scope>NUCLEOTIDE SEQUENCE [LARGE SCALE GENOMIC DNA]</scope>
    <source>
        <strain evidence="2 3">DSM 24448</strain>
    </source>
</reference>
<proteinExistence type="predicted"/>
<evidence type="ECO:0000313" key="3">
    <source>
        <dbReference type="Proteomes" id="UP000548978"/>
    </source>
</evidence>
<protein>
    <recommendedName>
        <fullName evidence="4">YbjN domain-containing protein</fullName>
    </recommendedName>
</protein>
<sequence length="169" mass="18435">MRFIIAAVLAAVSLGMAVPAEAQSRRGTEEVFFALTHADLQGILAAEGYDELKQTEPGIFNITVEGGFKMTVEQRVCDAEGQPEGCLGMSIMASWGYSPEQRPTLEALANEFNGQYSIGKVIVFDDAIAIERYVITDGGVTREHVSREMNEFLNISDVLVEKMIEALGL</sequence>
<evidence type="ECO:0008006" key="4">
    <source>
        <dbReference type="Google" id="ProtNLM"/>
    </source>
</evidence>
<evidence type="ECO:0000313" key="2">
    <source>
        <dbReference type="EMBL" id="MBB5660031.1"/>
    </source>
</evidence>
<accession>A0A7W9A274</accession>
<dbReference type="InterPro" id="IPR019660">
    <property type="entry name" value="Put_sensory_transdc_reg_YbjN"/>
</dbReference>
<dbReference type="RefSeq" id="WP_123286091.1">
    <property type="nucleotide sequence ID" value="NZ_JACIJB010000001.1"/>
</dbReference>
<keyword evidence="3" id="KW-1185">Reference proteome</keyword>
<name>A0A7W9A274_9CAUL</name>
<dbReference type="OrthoDB" id="7619699at2"/>
<feature type="signal peptide" evidence="1">
    <location>
        <begin position="1"/>
        <end position="22"/>
    </location>
</feature>
<keyword evidence="1" id="KW-0732">Signal</keyword>
<gene>
    <name evidence="2" type="ORF">FHS65_000749</name>
</gene>